<dbReference type="Proteomes" id="UP001221302">
    <property type="component" value="Unassembled WGS sequence"/>
</dbReference>
<gene>
    <name evidence="2" type="ORF">P0M35_12520</name>
</gene>
<dbReference type="AlphaFoldDB" id="A0AAE3NZN4"/>
<keyword evidence="3" id="KW-1185">Reference proteome</keyword>
<reference evidence="2" key="1">
    <citation type="submission" date="2023-03" db="EMBL/GenBank/DDBJ databases">
        <title>Stygiobacter electus gen. nov., sp. nov., facultatively anaerobic thermotolerant bacterium of the class Ignavibacteria from a well of Yessentuki mineral water deposit.</title>
        <authorList>
            <person name="Podosokorskaya O.A."/>
            <person name="Elcheninov A.G."/>
            <person name="Petrova N.F."/>
            <person name="Zavarzina D.G."/>
            <person name="Kublanov I.V."/>
            <person name="Merkel A.Y."/>
        </authorList>
    </citation>
    <scope>NUCLEOTIDE SEQUENCE</scope>
    <source>
        <strain evidence="2">09-Me</strain>
    </source>
</reference>
<organism evidence="2 3">
    <name type="scientific">Stygiobacter electus</name>
    <dbReference type="NCBI Taxonomy" id="3032292"/>
    <lineage>
        <taxon>Bacteria</taxon>
        <taxon>Pseudomonadati</taxon>
        <taxon>Ignavibacteriota</taxon>
        <taxon>Ignavibacteria</taxon>
        <taxon>Ignavibacteriales</taxon>
        <taxon>Melioribacteraceae</taxon>
        <taxon>Stygiobacter</taxon>
    </lineage>
</organism>
<dbReference type="Pfam" id="PF14376">
    <property type="entry name" value="Haem_bd"/>
    <property type="match status" value="1"/>
</dbReference>
<dbReference type="SMART" id="SM01235">
    <property type="entry name" value="Haem_bd"/>
    <property type="match status" value="1"/>
</dbReference>
<comment type="caution">
    <text evidence="2">The sequence shown here is derived from an EMBL/GenBank/DDBJ whole genome shotgun (WGS) entry which is preliminary data.</text>
</comment>
<evidence type="ECO:0000313" key="3">
    <source>
        <dbReference type="Proteomes" id="UP001221302"/>
    </source>
</evidence>
<feature type="domain" description="Haem-binding" evidence="1">
    <location>
        <begin position="12"/>
        <end position="140"/>
    </location>
</feature>
<dbReference type="InterPro" id="IPR025992">
    <property type="entry name" value="Haem-bd"/>
</dbReference>
<protein>
    <submittedName>
        <fullName evidence="2">Heme-binding domain-containing protein</fullName>
    </submittedName>
</protein>
<evidence type="ECO:0000313" key="2">
    <source>
        <dbReference type="EMBL" id="MDF1612981.1"/>
    </source>
</evidence>
<proteinExistence type="predicted"/>
<accession>A0AAE3NZN4</accession>
<evidence type="ECO:0000259" key="1">
    <source>
        <dbReference type="SMART" id="SM01235"/>
    </source>
</evidence>
<name>A0AAE3NZN4_9BACT</name>
<dbReference type="RefSeq" id="WP_321536752.1">
    <property type="nucleotide sequence ID" value="NZ_JARGDL010000023.1"/>
</dbReference>
<dbReference type="EMBL" id="JARGDL010000023">
    <property type="protein sequence ID" value="MDF1612981.1"/>
    <property type="molecule type" value="Genomic_DNA"/>
</dbReference>
<sequence length="140" mass="16353">MRLSTIIFIIILLVIIGIQFIEVKKTNPPVTADLNAPMEVKTIFQKSCYDCHSNETKWPWYSKVAPVSWLVSKDVEEGREHLNFSDWEKLLPAKQRKLKEEIWEEIEEDKMPLGNYTLLHPSAKLDLMKKQTIKKWAVGN</sequence>